<dbReference type="Pfam" id="PF05762">
    <property type="entry name" value="VWA_CoxE"/>
    <property type="match status" value="1"/>
</dbReference>
<proteinExistence type="predicted"/>
<dbReference type="PANTHER" id="PTHR30634:SF7">
    <property type="entry name" value="VWA DOMAIN-CONTAINING PROTEIN"/>
    <property type="match status" value="1"/>
</dbReference>
<organism evidence="1 2">
    <name type="scientific">Pauljensenia hongkongensis</name>
    <dbReference type="NCBI Taxonomy" id="178339"/>
    <lineage>
        <taxon>Bacteria</taxon>
        <taxon>Bacillati</taxon>
        <taxon>Actinomycetota</taxon>
        <taxon>Actinomycetes</taxon>
        <taxon>Actinomycetales</taxon>
        <taxon>Actinomycetaceae</taxon>
        <taxon>Pauljensenia</taxon>
    </lineage>
</organism>
<evidence type="ECO:0000313" key="1">
    <source>
        <dbReference type="EMBL" id="AOS46950.1"/>
    </source>
</evidence>
<dbReference type="Gene3D" id="3.40.50.410">
    <property type="entry name" value="von Willebrand factor, type A domain"/>
    <property type="match status" value="1"/>
</dbReference>
<dbReference type="STRING" id="178339.BH719_02965"/>
<gene>
    <name evidence="1" type="ORF">BH719_02965</name>
</gene>
<dbReference type="SUPFAM" id="SSF53300">
    <property type="entry name" value="vWA-like"/>
    <property type="match status" value="1"/>
</dbReference>
<dbReference type="InterPro" id="IPR050458">
    <property type="entry name" value="LolB"/>
</dbReference>
<dbReference type="InterPro" id="IPR036465">
    <property type="entry name" value="vWFA_dom_sf"/>
</dbReference>
<evidence type="ECO:0008006" key="3">
    <source>
        <dbReference type="Google" id="ProtNLM"/>
    </source>
</evidence>
<dbReference type="PANTHER" id="PTHR30634">
    <property type="entry name" value="OUTER MEMBRANE LOLAB LIPOPROTEIN INSERTION APPARATUS"/>
    <property type="match status" value="1"/>
</dbReference>
<accession>A0A1D8B1C7</accession>
<evidence type="ECO:0000313" key="2">
    <source>
        <dbReference type="Proteomes" id="UP000095214"/>
    </source>
</evidence>
<reference evidence="1 2" key="1">
    <citation type="submission" date="2016-09" db="EMBL/GenBank/DDBJ databases">
        <title>Complete genome sequence of Actinomyces hongkongensis HKU8.</title>
        <authorList>
            <person name="Gao Y.-X."/>
            <person name="Zhou Y.-Y."/>
            <person name="Xie Y."/>
            <person name="Wang M."/>
            <person name="Wang S.-J."/>
            <person name="Shen S.-G."/>
        </authorList>
    </citation>
    <scope>NUCLEOTIDE SEQUENCE [LARGE SCALE GENOMIC DNA]</scope>
    <source>
        <strain evidence="1 2">HKU8</strain>
    </source>
</reference>
<dbReference type="KEGG" id="phon:BH719_02965"/>
<sequence length="764" mass="79423">MLGRGRAVADALEQVLVGTRTGRPAPGVPASPLREAVASELASAGLPTAGGKRLSLTPGRGGADLARSVLLRRLCAGGIAYGRPLAAAATRGAEALAEPWDVSWSAATDASIELASSRGLTPEQVARTALLTREAQDPANVIALLREAAACACPSAVERALAAAQAMASTVGFADAVALGTALADVSRCHIPASSLLPARCRERSEELGALLASAALREIRGIEGSDDVADASALAAFASVGAPQGLSLDHALRRLAAAGSPLMQGAAAGLLIDQEGAASRIASWLDAPTARARSALRRRIAGLLAAAGPRFDTAPAALALVDRVGSMPDDTFTALLPALRGGFDVLDEEARERLLVDLAPSLGQGRALVLSPDDTVAVARHDAGARARLEALGLADLVFTPPQRWRLVLGLRRGDEGPRELRLASALDELYGRPRADALDEQSRSAGIGPSQLGVRQWEQEIEALFGRGEVEEIFGEAAQRGRGDVLERLDPDSVRPSVELLTTALSLVGALPEARLAKLRPLVARLTRELAEELAVRMRPALSALASAAPTRRPNGRLDLPRTLRANLRHVAAVDGRPQVVPVHPVFHATRARQVDWRLVLLVDVSGSMSQSVVYSALTAAVLAQSGCLSVDFLAFSSEVIDFSGRVDDPLSLLLEVEIGGGTDIAGAMRVARSRLRVPSRTLVVVVSDFEEFGSVDALVGEVEAMRASGAVLLGCAALNDSGEGVYNAGVAARVAAAGMRVAALSPLDLARWVGAVVREAP</sequence>
<dbReference type="InterPro" id="IPR043737">
    <property type="entry name" value="DUF5682"/>
</dbReference>
<dbReference type="Proteomes" id="UP000095214">
    <property type="component" value="Chromosome"/>
</dbReference>
<dbReference type="Pfam" id="PF18934">
    <property type="entry name" value="DUF5682"/>
    <property type="match status" value="1"/>
</dbReference>
<keyword evidence="2" id="KW-1185">Reference proteome</keyword>
<name>A0A1D8B1C7_9ACTO</name>
<protein>
    <recommendedName>
        <fullName evidence="3">VWA containing CoxE family protein</fullName>
    </recommendedName>
</protein>
<dbReference type="AlphaFoldDB" id="A0A1D8B1C7"/>
<dbReference type="InterPro" id="IPR008912">
    <property type="entry name" value="Uncharacterised_CoxE"/>
</dbReference>
<dbReference type="EMBL" id="CP017298">
    <property type="protein sequence ID" value="AOS46950.1"/>
    <property type="molecule type" value="Genomic_DNA"/>
</dbReference>